<dbReference type="InterPro" id="IPR006118">
    <property type="entry name" value="Recombinase_CS"/>
</dbReference>
<dbReference type="AlphaFoldDB" id="A0A4R5KL88"/>
<feature type="active site" description="O-(5'-phospho-DNA)-serine intermediate" evidence="4 5">
    <location>
        <position position="11"/>
    </location>
</feature>
<feature type="domain" description="Resolvase/invertase-type recombinase catalytic" evidence="6">
    <location>
        <begin position="3"/>
        <end position="145"/>
    </location>
</feature>
<dbReference type="GO" id="GO:0015074">
    <property type="term" value="P:DNA integration"/>
    <property type="evidence" value="ECO:0007669"/>
    <property type="project" value="UniProtKB-KW"/>
</dbReference>
<dbReference type="PROSITE" id="PS51736">
    <property type="entry name" value="RECOMBINASES_3"/>
    <property type="match status" value="1"/>
</dbReference>
<dbReference type="GO" id="GO:0000150">
    <property type="term" value="F:DNA strand exchange activity"/>
    <property type="evidence" value="ECO:0007669"/>
    <property type="project" value="InterPro"/>
</dbReference>
<keyword evidence="8" id="KW-1185">Reference proteome</keyword>
<dbReference type="SUPFAM" id="SSF53041">
    <property type="entry name" value="Resolvase-like"/>
    <property type="match status" value="1"/>
</dbReference>
<comment type="caution">
    <text evidence="7">The sequence shown here is derived from an EMBL/GenBank/DDBJ whole genome shotgun (WGS) entry which is preliminary data.</text>
</comment>
<evidence type="ECO:0000313" key="8">
    <source>
        <dbReference type="Proteomes" id="UP000295511"/>
    </source>
</evidence>
<keyword evidence="2" id="KW-0238">DNA-binding</keyword>
<evidence type="ECO:0000256" key="2">
    <source>
        <dbReference type="ARBA" id="ARBA00023125"/>
    </source>
</evidence>
<dbReference type="Gene3D" id="3.40.50.1390">
    <property type="entry name" value="Resolvase, N-terminal catalytic domain"/>
    <property type="match status" value="1"/>
</dbReference>
<evidence type="ECO:0000256" key="4">
    <source>
        <dbReference type="PIRSR" id="PIRSR606118-50"/>
    </source>
</evidence>
<keyword evidence="3" id="KW-0233">DNA recombination</keyword>
<dbReference type="CDD" id="cd03768">
    <property type="entry name" value="SR_ResInv"/>
    <property type="match status" value="1"/>
</dbReference>
<organism evidence="7 8">
    <name type="scientific">Arthrobacter terricola</name>
    <dbReference type="NCBI Taxonomy" id="2547396"/>
    <lineage>
        <taxon>Bacteria</taxon>
        <taxon>Bacillati</taxon>
        <taxon>Actinomycetota</taxon>
        <taxon>Actinomycetes</taxon>
        <taxon>Micrococcales</taxon>
        <taxon>Micrococcaceae</taxon>
        <taxon>Arthrobacter</taxon>
    </lineage>
</organism>
<sequence length="217" mass="24640">MSRVVAYIRVSTSHQDVDNQRYEINRYAERSGIQIDEVIGETASGYKTQLNDRKLSDVMADLEKGDTLIVSETSRISRRLMDILNTIQGLIDRGINVIAVKEGIVFKDDINSKVLAFAFGLAAEIERNLISARTREALAKKKADGVVLGRPLGSADPKNLKLYGKDEEYIALRMKRVPKAAIARMFDVNVETLRRYVLRQELDKEVLWKLHKKTTNF</sequence>
<evidence type="ECO:0000259" key="6">
    <source>
        <dbReference type="PROSITE" id="PS51736"/>
    </source>
</evidence>
<gene>
    <name evidence="7" type="ORF">E1809_11315</name>
</gene>
<dbReference type="InterPro" id="IPR050639">
    <property type="entry name" value="SSR_resolvase"/>
</dbReference>
<evidence type="ECO:0000256" key="3">
    <source>
        <dbReference type="ARBA" id="ARBA00023172"/>
    </source>
</evidence>
<evidence type="ECO:0000256" key="5">
    <source>
        <dbReference type="PROSITE-ProRule" id="PRU10137"/>
    </source>
</evidence>
<evidence type="ECO:0000313" key="7">
    <source>
        <dbReference type="EMBL" id="TDF95608.1"/>
    </source>
</evidence>
<dbReference type="Proteomes" id="UP000295511">
    <property type="component" value="Unassembled WGS sequence"/>
</dbReference>
<dbReference type="EMBL" id="SMRU01000012">
    <property type="protein sequence ID" value="TDF95608.1"/>
    <property type="molecule type" value="Genomic_DNA"/>
</dbReference>
<accession>A0A4R5KL88</accession>
<keyword evidence="1" id="KW-0229">DNA integration</keyword>
<dbReference type="RefSeq" id="WP_133204339.1">
    <property type="nucleotide sequence ID" value="NZ_SMRU01000012.1"/>
</dbReference>
<name>A0A4R5KL88_9MICC</name>
<dbReference type="PANTHER" id="PTHR30461:SF19">
    <property type="entry name" value="SITE-SPECIFIC RECOMBINASE RESOLVASE FAMILY"/>
    <property type="match status" value="1"/>
</dbReference>
<dbReference type="GO" id="GO:0003677">
    <property type="term" value="F:DNA binding"/>
    <property type="evidence" value="ECO:0007669"/>
    <property type="project" value="UniProtKB-KW"/>
</dbReference>
<dbReference type="OrthoDB" id="3621759at2"/>
<proteinExistence type="predicted"/>
<dbReference type="Pfam" id="PF00239">
    <property type="entry name" value="Resolvase"/>
    <property type="match status" value="1"/>
</dbReference>
<reference evidence="7 8" key="1">
    <citation type="submission" date="2019-03" db="EMBL/GenBank/DDBJ databases">
        <title>Whole genome sequence of Arthrobacter sp JH1-1.</title>
        <authorList>
            <person name="Trinh H.N."/>
        </authorList>
    </citation>
    <scope>NUCLEOTIDE SEQUENCE [LARGE SCALE GENOMIC DNA]</scope>
    <source>
        <strain evidence="7 8">JH1-1</strain>
    </source>
</reference>
<evidence type="ECO:0000256" key="1">
    <source>
        <dbReference type="ARBA" id="ARBA00022908"/>
    </source>
</evidence>
<dbReference type="PROSITE" id="PS00397">
    <property type="entry name" value="RECOMBINASES_1"/>
    <property type="match status" value="1"/>
</dbReference>
<dbReference type="InterPro" id="IPR036162">
    <property type="entry name" value="Resolvase-like_N_sf"/>
</dbReference>
<protein>
    <submittedName>
        <fullName evidence="7">Invertase</fullName>
    </submittedName>
</protein>
<dbReference type="InterPro" id="IPR006119">
    <property type="entry name" value="Resolv_N"/>
</dbReference>
<dbReference type="SMART" id="SM00857">
    <property type="entry name" value="Resolvase"/>
    <property type="match status" value="1"/>
</dbReference>
<dbReference type="PANTHER" id="PTHR30461">
    <property type="entry name" value="DNA-INVERTASE FROM LAMBDOID PROPHAGE"/>
    <property type="match status" value="1"/>
</dbReference>